<sequence>MRFLSALLLFCLATSLAAGSEPIGFGTKWATAFKSFFGHEDSRIPVQTDSAEDSVHARLKRAVYAAMGWTLNCNDGWTGTYCQIPVCPGTPNPPIRTVIDDKLVDKVDLGVGCSQSYILPVEANVFRLTMIVDTQYGKPQVVLLDDNSFQVDVGGSPVETSGVFTVNNPRPGLYSLSVNLSNSQTTPFCRVTVEVTAALDVTGGFVASPQQDQFESQLLYSNNPSFFVAHVANVTAPGSLGAVYLRSNRKNTFDFTSALSPRYSCNYEYYAGYFTCQFGATYQWVVDGVDGYGYRFRRSSDFHCLNQPTTQGPPTTSVVPPSACLNGGTLVNNTGSAPFCYCGTFFTGPTCAERICMHNGNPTPNGCDCSPGYTGPFCEHISCSTDIYNRFNTDEKTLIVVIRQSPFIAKQVTLIAQLIQEHINYYTVLDVKVYTSFVLVSFSNDNIRYEEYSESTTFLTDLVKLNTTNVQTGCNDTVIDAIASVFEVEFINAKSPILVITDAPPDDSADYLTVVNRNTFRKLPIFVFYINNPNGGCNTDQMSAGYRAMQYLAHSTGGLVMTPSINNLPNAFKYTMRYVTYHSNMVLGYDYFQCSMGNHGSFFVDTSVKRIAILATGTNLSITVTDPNGNSTLVIDTIPADSQNFIWHMPSDVIAGEYLFFITSSNGATQPCNYRVYVESNYDLFYGVSNSLTSDAYFSEPIYQQSSNMVATFNGLRGQIRDQFRLYAEMQISRYNRSGALEPVYFSSGVYRDGCNYHLSFGAFVCNVPNEHLYMTVFADDPFGFPIQRTAVIYCAYEQPTEAPPNACINGGVINPQNTTTCLCPAHWTGQYCQNIVCENNGTAIANTYCQCPEYTAGRFCEETSCGSPATGVNFLFTHRSLALVFNVHNTMAAPLLDIATNIQDFVRDLFIMHNLFITKFIVVTYNETMAMTIKVSDDPRSFVAAVQYAAEQAQSAVPVQDPNNAKGLLDTGIKLALDESLPQSFVFAFTDAETSQDPTSDTTLAWNTLNAQDLRINLNLVAVSNSISGGVNGYQFIPEHIDMVGYTEGEVFYTTHPGKFLQYIPTLYKSGLMSGGSSDNCNITRFLPVDYWSQAFTVYTGGQNINIKITPPIGSAADYENIIDQDTYLDIRQYIIPCDTSGGYWSRLGQYCYNFNIVALNYTDALADCHNVQNGHLIHIFNQDTQTALNTRVGQNVLWIGLKRLGSTWVWDTPGFGQLNLTLTGYTNWDTSVNPDDTSKGDCVIMQPGNGGQPRWFVAQCTETHLTMCQKHRYNQEFEPGSDNNLLPAGLWRIDVTGTGACGMEARIQSEIQIFYGFTTDLHSDNPQTYANLKSDQNRVIAHTTGLEPINPEESTDNVDGNLNYAFMYVNSTLIRVARFQPRARCAYRAVSQTFKCPQYGTSNTLTEMPIRFSGIDQFGNLFERIGTPYCATTITSCFNGGYLYNGFCICTDNFEGDRCQNRICGNGGFLEPNGQCRCPEETTGDSCETFVCIPPRNADFSQNNKTLAILFETSYAMTVSKIYLGLKFGQVIQNVTLQTSPKWFTQYMLYPFDSTSNRAQWNQKVYTNNPVDIQNVLGNITNYQCPGGNPCESGAKCPRPLLSVINDTLNDPMFPTGSVILLFTQSTVEDISQYASVFANIQRKRAQIHIILPDVSSPCSLPWTDYANRILFSLPESSGGNLFTLLSRDVTNVLLPTYLPTLYKGNVVDSLTRRNCTYDEIYVSVDTQTTEFTIVYSGLSPSVSITDPKNQTTTLPPNLLNSVFNYYAIYQTYNLGGTYKITAQSSSAAGACLINIHAKSEISVFAGYTVAQDAYNGATSDDAHATAISDPSVKNVVILHATNLNGGYLNYVQMYTTQNFGRPQLWTAEVKPRSTNCSYEWYSVGGFTCDVPGTYLLAVYGVDAMGYNFRRSVPVDCVSDRPPRDPTPPTCDLHDRFYDIVLIIDGSTAGGFQQLKSIASAAFSPYAYNFQFTRLSIIVVNANSTLQGYLKDSDGKQGPQVVAGATSFNTTGQDLDGALKLIISEHNNPDTSGYRADARHLIVYLTRNVAFSSDPQNTLNSIKRGGMFGFIALGYNLADNDAATLTNLSGDRCTYNGYGPNASTLIQYFIQDTTCFRFPVCGE</sequence>
<proteinExistence type="predicted"/>
<dbReference type="WBParaSite" id="PS1159_v2.g9136.t1">
    <property type="protein sequence ID" value="PS1159_v2.g9136.t1"/>
    <property type="gene ID" value="PS1159_v2.g9136"/>
</dbReference>
<evidence type="ECO:0000313" key="2">
    <source>
        <dbReference type="WBParaSite" id="PS1159_v2.g9136.t1"/>
    </source>
</evidence>
<dbReference type="Proteomes" id="UP000887580">
    <property type="component" value="Unplaced"/>
</dbReference>
<organism evidence="1 2">
    <name type="scientific">Panagrolaimus sp. PS1159</name>
    <dbReference type="NCBI Taxonomy" id="55785"/>
    <lineage>
        <taxon>Eukaryota</taxon>
        <taxon>Metazoa</taxon>
        <taxon>Ecdysozoa</taxon>
        <taxon>Nematoda</taxon>
        <taxon>Chromadorea</taxon>
        <taxon>Rhabditida</taxon>
        <taxon>Tylenchina</taxon>
        <taxon>Panagrolaimomorpha</taxon>
        <taxon>Panagrolaimoidea</taxon>
        <taxon>Panagrolaimidae</taxon>
        <taxon>Panagrolaimus</taxon>
    </lineage>
</organism>
<reference evidence="2" key="1">
    <citation type="submission" date="2022-11" db="UniProtKB">
        <authorList>
            <consortium name="WormBaseParasite"/>
        </authorList>
    </citation>
    <scope>IDENTIFICATION</scope>
</reference>
<accession>A0AC35GVH9</accession>
<name>A0AC35GVH9_9BILA</name>
<evidence type="ECO:0000313" key="1">
    <source>
        <dbReference type="Proteomes" id="UP000887580"/>
    </source>
</evidence>
<protein>
    <submittedName>
        <fullName evidence="2">Uncharacterized protein</fullName>
    </submittedName>
</protein>